<dbReference type="Proteomes" id="UP000239504">
    <property type="component" value="Unassembled WGS sequence"/>
</dbReference>
<feature type="region of interest" description="Disordered" evidence="1">
    <location>
        <begin position="25"/>
        <end position="125"/>
    </location>
</feature>
<sequence>MTRWITALAAIVALILIFVFFTGEEPSERTELPAADAPGAALESSDGADTEMEVNPQPGDLRLETDPIEPGVGEDKPDAEALDVTMPEGESRLDGELQDAPGESGLAEEDEEETGVTGEDEDPQR</sequence>
<dbReference type="EMBL" id="PJCH01000017">
    <property type="protein sequence ID" value="PQA85570.1"/>
    <property type="molecule type" value="Genomic_DNA"/>
</dbReference>
<evidence type="ECO:0000313" key="3">
    <source>
        <dbReference type="Proteomes" id="UP000239504"/>
    </source>
</evidence>
<accession>A0A2S7JZ92</accession>
<dbReference type="RefSeq" id="WP_104832210.1">
    <property type="nucleotide sequence ID" value="NZ_PJCH01000017.1"/>
</dbReference>
<feature type="compositionally biased region" description="Acidic residues" evidence="1">
    <location>
        <begin position="106"/>
        <end position="125"/>
    </location>
</feature>
<protein>
    <submittedName>
        <fullName evidence="2">Uncharacterized protein</fullName>
    </submittedName>
</protein>
<dbReference type="AlphaFoldDB" id="A0A2S7JZ92"/>
<evidence type="ECO:0000256" key="1">
    <source>
        <dbReference type="SAM" id="MobiDB-lite"/>
    </source>
</evidence>
<name>A0A2S7JZ92_9PROT</name>
<organism evidence="2 3">
    <name type="scientific">Hyphococcus luteus</name>
    <dbReference type="NCBI Taxonomy" id="2058213"/>
    <lineage>
        <taxon>Bacteria</taxon>
        <taxon>Pseudomonadati</taxon>
        <taxon>Pseudomonadota</taxon>
        <taxon>Alphaproteobacteria</taxon>
        <taxon>Parvularculales</taxon>
        <taxon>Parvularculaceae</taxon>
        <taxon>Hyphococcus</taxon>
    </lineage>
</organism>
<comment type="caution">
    <text evidence="2">The sequence shown here is derived from an EMBL/GenBank/DDBJ whole genome shotgun (WGS) entry which is preliminary data.</text>
</comment>
<gene>
    <name evidence="2" type="ORF">CW354_21775</name>
</gene>
<proteinExistence type="predicted"/>
<keyword evidence="3" id="KW-1185">Reference proteome</keyword>
<evidence type="ECO:0000313" key="2">
    <source>
        <dbReference type="EMBL" id="PQA85570.1"/>
    </source>
</evidence>
<reference evidence="2 3" key="1">
    <citation type="submission" date="2017-12" db="EMBL/GenBank/DDBJ databases">
        <authorList>
            <person name="Hurst M.R.H."/>
        </authorList>
    </citation>
    <scope>NUCLEOTIDE SEQUENCE [LARGE SCALE GENOMIC DNA]</scope>
    <source>
        <strain evidence="2 3">SY-3-19</strain>
    </source>
</reference>